<protein>
    <recommendedName>
        <fullName evidence="6">DUF3040 domain-containing protein</fullName>
    </recommendedName>
</protein>
<evidence type="ECO:0000256" key="3">
    <source>
        <dbReference type="SAM" id="Phobius"/>
    </source>
</evidence>
<keyword evidence="3" id="KW-0472">Membrane</keyword>
<keyword evidence="1" id="KW-0175">Coiled coil</keyword>
<sequence>MSDRDDLAHALDRFSRKADELLNNNRSAQTVTINAGGVGVWLCLTACVVMLSVALVAGVVGSQWLAREFGRIDVTLSERKEEADRMQTYLSAIYAQAPQLKPEEATDAQRRSDHSESTPEARAGD</sequence>
<keyword evidence="3" id="KW-1133">Transmembrane helix</keyword>
<feature type="transmembrane region" description="Helical" evidence="3">
    <location>
        <begin position="38"/>
        <end position="61"/>
    </location>
</feature>
<gene>
    <name evidence="4" type="ORF">SNE34_01565</name>
</gene>
<evidence type="ECO:0000256" key="2">
    <source>
        <dbReference type="SAM" id="MobiDB-lite"/>
    </source>
</evidence>
<comment type="caution">
    <text evidence="4">The sequence shown here is derived from an EMBL/GenBank/DDBJ whole genome shotgun (WGS) entry which is preliminary data.</text>
</comment>
<proteinExistence type="predicted"/>
<name>A0ABU7YUU5_9GAMM</name>
<dbReference type="RefSeq" id="WP_332614066.1">
    <property type="nucleotide sequence ID" value="NZ_JAXGFP010000001.1"/>
</dbReference>
<keyword evidence="3" id="KW-0812">Transmembrane</keyword>
<feature type="region of interest" description="Disordered" evidence="2">
    <location>
        <begin position="97"/>
        <end position="125"/>
    </location>
</feature>
<evidence type="ECO:0000313" key="5">
    <source>
        <dbReference type="Proteomes" id="UP001355056"/>
    </source>
</evidence>
<dbReference type="EMBL" id="JAXGFP010000001">
    <property type="protein sequence ID" value="MEG3182703.1"/>
    <property type="molecule type" value="Genomic_DNA"/>
</dbReference>
<organism evidence="4 5">
    <name type="scientific">Novilysobacter erysipheiresistens</name>
    <dbReference type="NCBI Taxonomy" id="1749332"/>
    <lineage>
        <taxon>Bacteria</taxon>
        <taxon>Pseudomonadati</taxon>
        <taxon>Pseudomonadota</taxon>
        <taxon>Gammaproteobacteria</taxon>
        <taxon>Lysobacterales</taxon>
        <taxon>Lysobacteraceae</taxon>
        <taxon>Novilysobacter</taxon>
    </lineage>
</organism>
<feature type="coiled-coil region" evidence="1">
    <location>
        <begin position="4"/>
        <end position="31"/>
    </location>
</feature>
<evidence type="ECO:0000313" key="4">
    <source>
        <dbReference type="EMBL" id="MEG3182703.1"/>
    </source>
</evidence>
<feature type="compositionally biased region" description="Basic and acidic residues" evidence="2">
    <location>
        <begin position="101"/>
        <end position="125"/>
    </location>
</feature>
<keyword evidence="5" id="KW-1185">Reference proteome</keyword>
<dbReference type="Proteomes" id="UP001355056">
    <property type="component" value="Unassembled WGS sequence"/>
</dbReference>
<evidence type="ECO:0008006" key="6">
    <source>
        <dbReference type="Google" id="ProtNLM"/>
    </source>
</evidence>
<reference evidence="4 5" key="1">
    <citation type="journal article" date="2016" name="Int. J. Syst. Evol. Microbiol.">
        <title>Lysobacter erysipheiresistens sp. nov., an antagonist of powdery mildew, isolated from tobacco-cultivated soil.</title>
        <authorList>
            <person name="Xie B."/>
            <person name="Li T."/>
            <person name="Lin X."/>
            <person name="Wang C.J."/>
            <person name="Chen Y.J."/>
            <person name="Liu W.J."/>
            <person name="Zhao Z.W."/>
        </authorList>
    </citation>
    <scope>NUCLEOTIDE SEQUENCE [LARGE SCALE GENOMIC DNA]</scope>
    <source>
        <strain evidence="4 5">RS-LYSO-3</strain>
    </source>
</reference>
<accession>A0ABU7YUU5</accession>
<evidence type="ECO:0000256" key="1">
    <source>
        <dbReference type="SAM" id="Coils"/>
    </source>
</evidence>